<protein>
    <submittedName>
        <fullName evidence="5">HTH araC/xylS-type domain-containing protein</fullName>
    </submittedName>
</protein>
<name>A0ABM9DYH7_9HYPH</name>
<evidence type="ECO:0000313" key="6">
    <source>
        <dbReference type="Proteomes" id="UP001152604"/>
    </source>
</evidence>
<keyword evidence="6" id="KW-1185">Reference proteome</keyword>
<dbReference type="InterPro" id="IPR050204">
    <property type="entry name" value="AraC_XylS_family_regulators"/>
</dbReference>
<dbReference type="PROSITE" id="PS00041">
    <property type="entry name" value="HTH_ARAC_FAMILY_1"/>
    <property type="match status" value="1"/>
</dbReference>
<sequence>MNGSSRVVGALERSVGVGQRRVEILAAFECRYSDFDMMAESAIGWDQKYDHIGRGGFDGRLSQVVLNTLQVGRERWNPGIMQRGSAPEGCWVVGLPIVAEGSLHLRGRHVGPGQPLLVGPCDDIAFTATGATDLAMAVMPVDQIEHWMQIRRGAPGLDRKYLDRPWKVAEREIVRRGAILARLLRLLLTSAGDASPDALADIEGQVVDVVLGMVPSTDVTEPLHRRARVAMKLRDMLMGHVETPPSISVMCETLGVRERTLSLACVEAFGRPPKAMLLEIRLNAVRRALVHPTAERTVTAVASRLGFSHFGNFAAEYKRQFAELPSVTLAKALGTSQPVAEPH</sequence>
<accession>A0ABM9DYH7</accession>
<keyword evidence="1" id="KW-0805">Transcription regulation</keyword>
<evidence type="ECO:0000256" key="2">
    <source>
        <dbReference type="ARBA" id="ARBA00023125"/>
    </source>
</evidence>
<evidence type="ECO:0000256" key="3">
    <source>
        <dbReference type="ARBA" id="ARBA00023163"/>
    </source>
</evidence>
<reference evidence="5" key="1">
    <citation type="submission" date="2022-03" db="EMBL/GenBank/DDBJ databases">
        <authorList>
            <person name="Brunel B."/>
        </authorList>
    </citation>
    <scope>NUCLEOTIDE SEQUENCE</scope>
    <source>
        <strain evidence="5">STM4922sample</strain>
    </source>
</reference>
<dbReference type="Proteomes" id="UP001152604">
    <property type="component" value="Unassembled WGS sequence"/>
</dbReference>
<evidence type="ECO:0000256" key="1">
    <source>
        <dbReference type="ARBA" id="ARBA00023015"/>
    </source>
</evidence>
<gene>
    <name evidence="5" type="ORF">MES4922_30300</name>
</gene>
<dbReference type="PANTHER" id="PTHR46796">
    <property type="entry name" value="HTH-TYPE TRANSCRIPTIONAL ACTIVATOR RHAS-RELATED"/>
    <property type="match status" value="1"/>
</dbReference>
<evidence type="ECO:0000259" key="4">
    <source>
        <dbReference type="PROSITE" id="PS01124"/>
    </source>
</evidence>
<dbReference type="InterPro" id="IPR018060">
    <property type="entry name" value="HTH_AraC"/>
</dbReference>
<dbReference type="EMBL" id="CAKXZS010000023">
    <property type="protein sequence ID" value="CAH2401838.1"/>
    <property type="molecule type" value="Genomic_DNA"/>
</dbReference>
<keyword evidence="2" id="KW-0238">DNA-binding</keyword>
<dbReference type="SMART" id="SM00342">
    <property type="entry name" value="HTH_ARAC"/>
    <property type="match status" value="1"/>
</dbReference>
<proteinExistence type="predicted"/>
<dbReference type="PROSITE" id="PS01124">
    <property type="entry name" value="HTH_ARAC_FAMILY_2"/>
    <property type="match status" value="1"/>
</dbReference>
<feature type="domain" description="HTH araC/xylS-type" evidence="4">
    <location>
        <begin position="231"/>
        <end position="331"/>
    </location>
</feature>
<organism evidence="5 6">
    <name type="scientific">Mesorhizobium ventifaucium</name>
    <dbReference type="NCBI Taxonomy" id="666020"/>
    <lineage>
        <taxon>Bacteria</taxon>
        <taxon>Pseudomonadati</taxon>
        <taxon>Pseudomonadota</taxon>
        <taxon>Alphaproteobacteria</taxon>
        <taxon>Hyphomicrobiales</taxon>
        <taxon>Phyllobacteriaceae</taxon>
        <taxon>Mesorhizobium</taxon>
    </lineage>
</organism>
<dbReference type="Pfam" id="PF12833">
    <property type="entry name" value="HTH_18"/>
    <property type="match status" value="1"/>
</dbReference>
<evidence type="ECO:0000313" key="5">
    <source>
        <dbReference type="EMBL" id="CAH2401838.1"/>
    </source>
</evidence>
<dbReference type="InterPro" id="IPR018062">
    <property type="entry name" value="HTH_AraC-typ_CS"/>
</dbReference>
<dbReference type="RefSeq" id="WP_254026022.1">
    <property type="nucleotide sequence ID" value="NZ_CAKXZS010000023.1"/>
</dbReference>
<dbReference type="Gene3D" id="1.10.10.60">
    <property type="entry name" value="Homeodomain-like"/>
    <property type="match status" value="1"/>
</dbReference>
<comment type="caution">
    <text evidence="5">The sequence shown here is derived from an EMBL/GenBank/DDBJ whole genome shotgun (WGS) entry which is preliminary data.</text>
</comment>
<keyword evidence="3" id="KW-0804">Transcription</keyword>